<dbReference type="GO" id="GO:0006364">
    <property type="term" value="P:rRNA processing"/>
    <property type="evidence" value="ECO:0007669"/>
    <property type="project" value="UniProtKB-KW"/>
</dbReference>
<dbReference type="InterPro" id="IPR036322">
    <property type="entry name" value="WD40_repeat_dom_sf"/>
</dbReference>
<dbReference type="PANTHER" id="PTHR18359">
    <property type="entry name" value="WD-REPEAT PROTEIN-RELATED"/>
    <property type="match status" value="1"/>
</dbReference>
<keyword evidence="6" id="KW-0539">Nucleus</keyword>
<keyword evidence="4 9" id="KW-0853">WD repeat</keyword>
<reference evidence="11" key="1">
    <citation type="journal article" date="2023" name="Nat. Commun.">
        <title>Diploid and tetraploid genomes of Acorus and the evolution of monocots.</title>
        <authorList>
            <person name="Ma L."/>
            <person name="Liu K.W."/>
            <person name="Li Z."/>
            <person name="Hsiao Y.Y."/>
            <person name="Qi Y."/>
            <person name="Fu T."/>
            <person name="Tang G.D."/>
            <person name="Zhang D."/>
            <person name="Sun W.H."/>
            <person name="Liu D.K."/>
            <person name="Li Y."/>
            <person name="Chen G.Z."/>
            <person name="Liu X.D."/>
            <person name="Liao X.Y."/>
            <person name="Jiang Y.T."/>
            <person name="Yu X."/>
            <person name="Hao Y."/>
            <person name="Huang J."/>
            <person name="Zhao X.W."/>
            <person name="Ke S."/>
            <person name="Chen Y.Y."/>
            <person name="Wu W.L."/>
            <person name="Hsu J.L."/>
            <person name="Lin Y.F."/>
            <person name="Huang M.D."/>
            <person name="Li C.Y."/>
            <person name="Huang L."/>
            <person name="Wang Z.W."/>
            <person name="Zhao X."/>
            <person name="Zhong W.Y."/>
            <person name="Peng D.H."/>
            <person name="Ahmad S."/>
            <person name="Lan S."/>
            <person name="Zhang J.S."/>
            <person name="Tsai W.C."/>
            <person name="Van de Peer Y."/>
            <person name="Liu Z.J."/>
        </authorList>
    </citation>
    <scope>NUCLEOTIDE SEQUENCE</scope>
    <source>
        <strain evidence="11">CP</strain>
    </source>
</reference>
<dbReference type="FunFam" id="2.130.10.10:FF:000121">
    <property type="entry name" value="U3 small nucleolar RNA-associated protein 18 homolog"/>
    <property type="match status" value="1"/>
</dbReference>
<evidence type="ECO:0000313" key="11">
    <source>
        <dbReference type="EMBL" id="KAK1285613.1"/>
    </source>
</evidence>
<dbReference type="InterPro" id="IPR015943">
    <property type="entry name" value="WD40/YVTN_repeat-like_dom_sf"/>
</dbReference>
<dbReference type="Pfam" id="PF00400">
    <property type="entry name" value="WD40"/>
    <property type="match status" value="2"/>
</dbReference>
<dbReference type="GO" id="GO:0034388">
    <property type="term" value="C:Pwp2p-containing subcomplex of 90S preribosome"/>
    <property type="evidence" value="ECO:0007669"/>
    <property type="project" value="TreeGrafter"/>
</dbReference>
<feature type="region of interest" description="Disordered" evidence="10">
    <location>
        <begin position="181"/>
        <end position="203"/>
    </location>
</feature>
<dbReference type="InterPro" id="IPR045161">
    <property type="entry name" value="Utp18"/>
</dbReference>
<comment type="subcellular location">
    <subcellularLocation>
        <location evidence="1">Nucleus</location>
        <location evidence="1">Nucleolus</location>
    </subcellularLocation>
</comment>
<dbReference type="SUPFAM" id="SSF50978">
    <property type="entry name" value="WD40 repeat-like"/>
    <property type="match status" value="1"/>
</dbReference>
<evidence type="ECO:0000256" key="5">
    <source>
        <dbReference type="ARBA" id="ARBA00022737"/>
    </source>
</evidence>
<dbReference type="InterPro" id="IPR001680">
    <property type="entry name" value="WD40_rpt"/>
</dbReference>
<proteinExistence type="inferred from homology"/>
<keyword evidence="5" id="KW-0677">Repeat</keyword>
<dbReference type="PANTHER" id="PTHR18359:SF0">
    <property type="entry name" value="U3 SMALL NUCLEOLAR RNA-ASSOCIATED PROTEIN 18 HOMOLOG"/>
    <property type="match status" value="1"/>
</dbReference>
<dbReference type="AlphaFoldDB" id="A0AAV9C956"/>
<dbReference type="PROSITE" id="PS50082">
    <property type="entry name" value="WD_REPEATS_2"/>
    <property type="match status" value="1"/>
</dbReference>
<evidence type="ECO:0000256" key="3">
    <source>
        <dbReference type="ARBA" id="ARBA00022553"/>
    </source>
</evidence>
<comment type="caution">
    <text evidence="11">The sequence shown here is derived from an EMBL/GenBank/DDBJ whole genome shotgun (WGS) entry which is preliminary data.</text>
</comment>
<evidence type="ECO:0000256" key="6">
    <source>
        <dbReference type="ARBA" id="ARBA00023242"/>
    </source>
</evidence>
<evidence type="ECO:0000313" key="12">
    <source>
        <dbReference type="Proteomes" id="UP001180020"/>
    </source>
</evidence>
<comment type="similarity">
    <text evidence="7">Belongs to the WD repeat UTP18 family.</text>
</comment>
<feature type="repeat" description="WD" evidence="9">
    <location>
        <begin position="366"/>
        <end position="407"/>
    </location>
</feature>
<dbReference type="EMBL" id="JAUJYO010000020">
    <property type="protein sequence ID" value="KAK1285613.1"/>
    <property type="molecule type" value="Genomic_DNA"/>
</dbReference>
<evidence type="ECO:0000256" key="4">
    <source>
        <dbReference type="ARBA" id="ARBA00022574"/>
    </source>
</evidence>
<feature type="compositionally biased region" description="Basic residues" evidence="10">
    <location>
        <begin position="45"/>
        <end position="55"/>
    </location>
</feature>
<evidence type="ECO:0000256" key="9">
    <source>
        <dbReference type="PROSITE-ProRule" id="PRU00221"/>
    </source>
</evidence>
<keyword evidence="2" id="KW-0698">rRNA processing</keyword>
<keyword evidence="3" id="KW-0597">Phosphoprotein</keyword>
<evidence type="ECO:0000256" key="2">
    <source>
        <dbReference type="ARBA" id="ARBA00022552"/>
    </source>
</evidence>
<protein>
    <recommendedName>
        <fullName evidence="8">U3 small nucleolar RNA-associated protein 18 homolog</fullName>
    </recommendedName>
</protein>
<evidence type="ECO:0000256" key="1">
    <source>
        <dbReference type="ARBA" id="ARBA00004604"/>
    </source>
</evidence>
<evidence type="ECO:0000256" key="7">
    <source>
        <dbReference type="ARBA" id="ARBA00025767"/>
    </source>
</evidence>
<feature type="compositionally biased region" description="Acidic residues" evidence="10">
    <location>
        <begin position="22"/>
        <end position="32"/>
    </location>
</feature>
<evidence type="ECO:0000256" key="8">
    <source>
        <dbReference type="ARBA" id="ARBA00074442"/>
    </source>
</evidence>
<dbReference type="PROSITE" id="PS00678">
    <property type="entry name" value="WD_REPEATS_1"/>
    <property type="match status" value="1"/>
</dbReference>
<dbReference type="Proteomes" id="UP001180020">
    <property type="component" value="Unassembled WGS sequence"/>
</dbReference>
<reference evidence="11" key="2">
    <citation type="submission" date="2023-06" db="EMBL/GenBank/DDBJ databases">
        <authorList>
            <person name="Ma L."/>
            <person name="Liu K.-W."/>
            <person name="Li Z."/>
            <person name="Hsiao Y.-Y."/>
            <person name="Qi Y."/>
            <person name="Fu T."/>
            <person name="Tang G."/>
            <person name="Zhang D."/>
            <person name="Sun W.-H."/>
            <person name="Liu D.-K."/>
            <person name="Li Y."/>
            <person name="Chen G.-Z."/>
            <person name="Liu X.-D."/>
            <person name="Liao X.-Y."/>
            <person name="Jiang Y.-T."/>
            <person name="Yu X."/>
            <person name="Hao Y."/>
            <person name="Huang J."/>
            <person name="Zhao X.-W."/>
            <person name="Ke S."/>
            <person name="Chen Y.-Y."/>
            <person name="Wu W.-L."/>
            <person name="Hsu J.-L."/>
            <person name="Lin Y.-F."/>
            <person name="Huang M.-D."/>
            <person name="Li C.-Y."/>
            <person name="Huang L."/>
            <person name="Wang Z.-W."/>
            <person name="Zhao X."/>
            <person name="Zhong W.-Y."/>
            <person name="Peng D.-H."/>
            <person name="Ahmad S."/>
            <person name="Lan S."/>
            <person name="Zhang J.-S."/>
            <person name="Tsai W.-C."/>
            <person name="Van De Peer Y."/>
            <person name="Liu Z.-J."/>
        </authorList>
    </citation>
    <scope>NUCLEOTIDE SEQUENCE</scope>
    <source>
        <strain evidence="11">CP</strain>
        <tissue evidence="11">Leaves</tissue>
    </source>
</reference>
<name>A0AAV9C956_ACOCL</name>
<gene>
    <name evidence="11" type="ORF">QJS10_CPB20g01373</name>
</gene>
<feature type="compositionally biased region" description="Basic and acidic residues" evidence="10">
    <location>
        <begin position="56"/>
        <end position="65"/>
    </location>
</feature>
<accession>A0AAV9C956</accession>
<keyword evidence="12" id="KW-1185">Reference proteome</keyword>
<dbReference type="Gene3D" id="2.130.10.10">
    <property type="entry name" value="YVTN repeat-like/Quinoprotein amine dehydrogenase"/>
    <property type="match status" value="1"/>
</dbReference>
<dbReference type="InterPro" id="IPR019775">
    <property type="entry name" value="WD40_repeat_CS"/>
</dbReference>
<evidence type="ECO:0000256" key="10">
    <source>
        <dbReference type="SAM" id="MobiDB-lite"/>
    </source>
</evidence>
<sequence>MSLISQNVLLNKPTEEIRQKEEEEEEGREEENGEKSTGETETAALKRRKRKRGKSSKFEEAKREEDMKNLQNDLFGSIYSPLEFGNESQVKEKDQAPLFFIDRSADDETAVFEEDAKSELEEEETRKPVWVDDEEETAEVDILNGANRLRKLRREEDEKVISAADYVSRLRAQHVKLNPGTDWARIGSGDRGASDGDDDDEEDELLRSNGEAVVRGGQRLLPGLLEYSKLVDANSEEPSRGPVNSVQFHRNAQLLLTAGRDGRMKFFQIDGKRNPKIQSVFVEDCPVRKASFLPDGSQVIMGGRRKYFYSLDLVKGAIDKVGPLMGREEKSLESFEVSPDSKTIAFIGNEGYILLVCPRYKKLIGTVKMNGTARSLAFADDGRLLMSSGGDGHVYTWDLRKRECLHKGIDEGCLTGSALCTSVDSTLFAAGSSTGIVNVYNREEFIGGKRKPVKTIENLTTKIDYMKFNHDNQILAIGSTMQKNSLKLVHLPSYNVFSNWPAPRSTLGRPQCMDFSPNSGFMAVGNSEGKVLLYKLHHYQKA</sequence>
<dbReference type="SMART" id="SM00320">
    <property type="entry name" value="WD40"/>
    <property type="match status" value="5"/>
</dbReference>
<dbReference type="GO" id="GO:0032040">
    <property type="term" value="C:small-subunit processome"/>
    <property type="evidence" value="ECO:0007669"/>
    <property type="project" value="TreeGrafter"/>
</dbReference>
<organism evidence="11 12">
    <name type="scientific">Acorus calamus</name>
    <name type="common">Sweet flag</name>
    <dbReference type="NCBI Taxonomy" id="4465"/>
    <lineage>
        <taxon>Eukaryota</taxon>
        <taxon>Viridiplantae</taxon>
        <taxon>Streptophyta</taxon>
        <taxon>Embryophyta</taxon>
        <taxon>Tracheophyta</taxon>
        <taxon>Spermatophyta</taxon>
        <taxon>Magnoliopsida</taxon>
        <taxon>Liliopsida</taxon>
        <taxon>Acoraceae</taxon>
        <taxon>Acorus</taxon>
    </lineage>
</organism>
<feature type="region of interest" description="Disordered" evidence="10">
    <location>
        <begin position="1"/>
        <end position="65"/>
    </location>
</feature>